<evidence type="ECO:0000313" key="2">
    <source>
        <dbReference type="Proteomes" id="UP000293331"/>
    </source>
</evidence>
<dbReference type="RefSeq" id="WP_129877633.1">
    <property type="nucleotide sequence ID" value="NZ_SEWG01000006.1"/>
</dbReference>
<dbReference type="OrthoDB" id="799557at2"/>
<dbReference type="InterPro" id="IPR047880">
    <property type="entry name" value="MafI-like"/>
</dbReference>
<dbReference type="AlphaFoldDB" id="A0A4V1ZBJ2"/>
<protein>
    <submittedName>
        <fullName evidence="1">MafI family immunity protein</fullName>
    </submittedName>
</protein>
<dbReference type="Proteomes" id="UP000293331">
    <property type="component" value="Unassembled WGS sequence"/>
</dbReference>
<name>A0A4V1ZBJ2_9SPHI</name>
<accession>A0A4V1ZBJ2</accession>
<evidence type="ECO:0000313" key="1">
    <source>
        <dbReference type="EMBL" id="RYU87939.1"/>
    </source>
</evidence>
<keyword evidence="2" id="KW-1185">Reference proteome</keyword>
<sequence>MWGRKSLSSLLKEIIIQAEQVGLPQKDLQIATEYIEYNEFGVALEHVIDQLFEFDIKINQVMYDSIALSAQAMKMDENTYSFLKSLIGSD</sequence>
<gene>
    <name evidence="1" type="ORF">EWM62_15720</name>
</gene>
<reference evidence="1 2" key="1">
    <citation type="submission" date="2019-02" db="EMBL/GenBank/DDBJ databases">
        <title>Bacterial novel species Mucilaginibacter sp. 17JY9-4 isolated from soil.</title>
        <authorList>
            <person name="Jung H.-Y."/>
        </authorList>
    </citation>
    <scope>NUCLEOTIDE SEQUENCE [LARGE SCALE GENOMIC DNA]</scope>
    <source>
        <strain evidence="1 2">17JY9-4</strain>
    </source>
</reference>
<organism evidence="1 2">
    <name type="scientific">Mucilaginibacter terrigena</name>
    <dbReference type="NCBI Taxonomy" id="2492395"/>
    <lineage>
        <taxon>Bacteria</taxon>
        <taxon>Pseudomonadati</taxon>
        <taxon>Bacteroidota</taxon>
        <taxon>Sphingobacteriia</taxon>
        <taxon>Sphingobacteriales</taxon>
        <taxon>Sphingobacteriaceae</taxon>
        <taxon>Mucilaginibacter</taxon>
    </lineage>
</organism>
<proteinExistence type="predicted"/>
<dbReference type="NCBIfam" id="NF033691">
    <property type="entry name" value="immunity_MafI"/>
    <property type="match status" value="1"/>
</dbReference>
<comment type="caution">
    <text evidence="1">The sequence shown here is derived from an EMBL/GenBank/DDBJ whole genome shotgun (WGS) entry which is preliminary data.</text>
</comment>
<dbReference type="EMBL" id="SEWG01000006">
    <property type="protein sequence ID" value="RYU87939.1"/>
    <property type="molecule type" value="Genomic_DNA"/>
</dbReference>